<gene>
    <name evidence="6" type="ORF">HGK34_13045</name>
</gene>
<comment type="caution">
    <text evidence="6">The sequence shown here is derived from an EMBL/GenBank/DDBJ whole genome shotgun (WGS) entry which is preliminary data.</text>
</comment>
<proteinExistence type="predicted"/>
<dbReference type="Proteomes" id="UP000675409">
    <property type="component" value="Unassembled WGS sequence"/>
</dbReference>
<evidence type="ECO:0000256" key="4">
    <source>
        <dbReference type="ARBA" id="ARBA00023136"/>
    </source>
</evidence>
<evidence type="ECO:0000313" key="7">
    <source>
        <dbReference type="Proteomes" id="UP000675409"/>
    </source>
</evidence>
<dbReference type="Pfam" id="PF04505">
    <property type="entry name" value="CD225"/>
    <property type="match status" value="1"/>
</dbReference>
<accession>A0ABS1LLV3</accession>
<dbReference type="RefSeq" id="WP_201847969.1">
    <property type="nucleotide sequence ID" value="NZ_JABBYC010000023.1"/>
</dbReference>
<reference evidence="6 7" key="1">
    <citation type="journal article" date="2021" name="Arch. Microbiol.">
        <title>Myceligenerans indicum sp. nov., an actinobacterium isolated from mangrove sediment of Sundarbans, India.</title>
        <authorList>
            <person name="Asha K."/>
            <person name="Bhadury P."/>
        </authorList>
    </citation>
    <scope>NUCLEOTIDE SEQUENCE [LARGE SCALE GENOMIC DNA]</scope>
    <source>
        <strain evidence="6 7">I2</strain>
    </source>
</reference>
<keyword evidence="3 5" id="KW-1133">Transmembrane helix</keyword>
<comment type="subcellular location">
    <subcellularLocation>
        <location evidence="1">Membrane</location>
    </subcellularLocation>
</comment>
<feature type="transmembrane region" description="Helical" evidence="5">
    <location>
        <begin position="65"/>
        <end position="89"/>
    </location>
</feature>
<evidence type="ECO:0000256" key="2">
    <source>
        <dbReference type="ARBA" id="ARBA00022692"/>
    </source>
</evidence>
<evidence type="ECO:0000313" key="6">
    <source>
        <dbReference type="EMBL" id="MBL0887191.1"/>
    </source>
</evidence>
<keyword evidence="7" id="KW-1185">Reference proteome</keyword>
<dbReference type="InterPro" id="IPR007593">
    <property type="entry name" value="CD225/Dispanin_fam"/>
</dbReference>
<evidence type="ECO:0000256" key="3">
    <source>
        <dbReference type="ARBA" id="ARBA00022989"/>
    </source>
</evidence>
<feature type="transmembrane region" description="Helical" evidence="5">
    <location>
        <begin position="17"/>
        <end position="44"/>
    </location>
</feature>
<dbReference type="PANTHER" id="PTHR14948">
    <property type="entry name" value="NG5"/>
    <property type="match status" value="1"/>
</dbReference>
<dbReference type="InterPro" id="IPR051423">
    <property type="entry name" value="CD225/Dispanin"/>
</dbReference>
<organism evidence="6 7">
    <name type="scientific">Myceligenerans indicum</name>
    <dbReference type="NCBI Taxonomy" id="2593663"/>
    <lineage>
        <taxon>Bacteria</taxon>
        <taxon>Bacillati</taxon>
        <taxon>Actinomycetota</taxon>
        <taxon>Actinomycetes</taxon>
        <taxon>Micrococcales</taxon>
        <taxon>Promicromonosporaceae</taxon>
        <taxon>Myceligenerans</taxon>
    </lineage>
</organism>
<dbReference type="EMBL" id="JABBYC010000023">
    <property type="protein sequence ID" value="MBL0887191.1"/>
    <property type="molecule type" value="Genomic_DNA"/>
</dbReference>
<protein>
    <submittedName>
        <fullName evidence="6">CD225/dispanin family protein</fullName>
    </submittedName>
</protein>
<dbReference type="PANTHER" id="PTHR14948:SF44">
    <property type="entry name" value="PROLINE-RICH TRANSMEMBRANE PROTEIN 1-LIKE"/>
    <property type="match status" value="1"/>
</dbReference>
<evidence type="ECO:0000256" key="5">
    <source>
        <dbReference type="SAM" id="Phobius"/>
    </source>
</evidence>
<keyword evidence="2 5" id="KW-0812">Transmembrane</keyword>
<keyword evidence="4 5" id="KW-0472">Membrane</keyword>
<sequence>MTVPVVVVPPDAQPRTYLWLALLTTFVFCPPAGLLALIFSARVAPRWMAGDRQGAWTAARAARNWSMAGILAGLLLALVVMVWAGTAAFQV</sequence>
<evidence type="ECO:0000256" key="1">
    <source>
        <dbReference type="ARBA" id="ARBA00004370"/>
    </source>
</evidence>
<name>A0ABS1LLV3_9MICO</name>